<proteinExistence type="predicted"/>
<protein>
    <submittedName>
        <fullName evidence="3">Uncharacterized protein</fullName>
    </submittedName>
</protein>
<reference evidence="3 4" key="2">
    <citation type="submission" date="2014-03" db="EMBL/GenBank/DDBJ databases">
        <title>The Genome Sequence of Anncaliia algerae insect isolate PRA339.</title>
        <authorList>
            <consortium name="The Broad Institute Genome Sequencing Platform"/>
            <consortium name="The Broad Institute Genome Sequencing Center for Infectious Disease"/>
            <person name="Cuomo C."/>
            <person name="Becnel J."/>
            <person name="Sanscrainte N."/>
            <person name="Walker B."/>
            <person name="Young S.K."/>
            <person name="Zeng Q."/>
            <person name="Gargeya S."/>
            <person name="Fitzgerald M."/>
            <person name="Haas B."/>
            <person name="Abouelleil A."/>
            <person name="Alvarado L."/>
            <person name="Arachchi H.M."/>
            <person name="Berlin A.M."/>
            <person name="Chapman S.B."/>
            <person name="Dewar J."/>
            <person name="Goldberg J."/>
            <person name="Griggs A."/>
            <person name="Gujja S."/>
            <person name="Hansen M."/>
            <person name="Howarth C."/>
            <person name="Imamovic A."/>
            <person name="Larimer J."/>
            <person name="McCowan C."/>
            <person name="Murphy C."/>
            <person name="Neiman D."/>
            <person name="Pearson M."/>
            <person name="Priest M."/>
            <person name="Roberts A."/>
            <person name="Saif S."/>
            <person name="Shea T."/>
            <person name="Sisk P."/>
            <person name="Sykes S."/>
            <person name="Wortman J."/>
            <person name="Nusbaum C."/>
            <person name="Birren B."/>
        </authorList>
    </citation>
    <scope>NUCLEOTIDE SEQUENCE [LARGE SCALE GENOMIC DNA]</scope>
    <source>
        <strain evidence="3 4">PRA339</strain>
    </source>
</reference>
<gene>
    <name evidence="3" type="ORF">H312_02776</name>
</gene>
<name>A0A059EYK6_9MICR</name>
<evidence type="ECO:0000313" key="4">
    <source>
        <dbReference type="Proteomes" id="UP000030655"/>
    </source>
</evidence>
<dbReference type="HOGENOM" id="CLU_1175169_0_0_1"/>
<evidence type="ECO:0000256" key="2">
    <source>
        <dbReference type="SAM" id="SignalP"/>
    </source>
</evidence>
<organism evidence="3 4">
    <name type="scientific">Anncaliia algerae PRA339</name>
    <dbReference type="NCBI Taxonomy" id="1288291"/>
    <lineage>
        <taxon>Eukaryota</taxon>
        <taxon>Fungi</taxon>
        <taxon>Fungi incertae sedis</taxon>
        <taxon>Microsporidia</taxon>
        <taxon>Tubulinosematoidea</taxon>
        <taxon>Tubulinosematidae</taxon>
        <taxon>Anncaliia</taxon>
    </lineage>
</organism>
<accession>A0A059EYK6</accession>
<keyword evidence="1" id="KW-0472">Membrane</keyword>
<dbReference type="OrthoDB" id="2195552at2759"/>
<feature type="transmembrane region" description="Helical" evidence="1">
    <location>
        <begin position="214"/>
        <end position="234"/>
    </location>
</feature>
<dbReference type="Proteomes" id="UP000030655">
    <property type="component" value="Unassembled WGS sequence"/>
</dbReference>
<reference evidence="4" key="1">
    <citation type="submission" date="2013-02" db="EMBL/GenBank/DDBJ databases">
        <authorList>
            <consortium name="The Broad Institute Genome Sequencing Platform"/>
            <person name="Cuomo C."/>
            <person name="Becnel J."/>
            <person name="Sanscrainte N."/>
            <person name="Walker B."/>
            <person name="Young S.K."/>
            <person name="Zeng Q."/>
            <person name="Gargeya S."/>
            <person name="Fitzgerald M."/>
            <person name="Haas B."/>
            <person name="Abouelleil A."/>
            <person name="Alvarado L."/>
            <person name="Arachchi H.M."/>
            <person name="Berlin A.M."/>
            <person name="Chapman S.B."/>
            <person name="Dewar J."/>
            <person name="Goldberg J."/>
            <person name="Griggs A."/>
            <person name="Gujja S."/>
            <person name="Hansen M."/>
            <person name="Howarth C."/>
            <person name="Imamovic A."/>
            <person name="Larimer J."/>
            <person name="McCowan C."/>
            <person name="Murphy C."/>
            <person name="Neiman D."/>
            <person name="Pearson M."/>
            <person name="Priest M."/>
            <person name="Roberts A."/>
            <person name="Saif S."/>
            <person name="Shea T."/>
            <person name="Sisk P."/>
            <person name="Sykes S."/>
            <person name="Wortman J."/>
            <person name="Nusbaum C."/>
            <person name="Birren B."/>
        </authorList>
    </citation>
    <scope>NUCLEOTIDE SEQUENCE [LARGE SCALE GENOMIC DNA]</scope>
    <source>
        <strain evidence="4">PRA339</strain>
    </source>
</reference>
<dbReference type="VEuPathDB" id="MicrosporidiaDB:H312_02776"/>
<feature type="chain" id="PRO_5001577616" evidence="2">
    <location>
        <begin position="17"/>
        <end position="236"/>
    </location>
</feature>
<keyword evidence="4" id="KW-1185">Reference proteome</keyword>
<feature type="signal peptide" evidence="2">
    <location>
        <begin position="1"/>
        <end position="16"/>
    </location>
</feature>
<sequence>MGGIILILILKITLMANRTTHFEAELNIRNKSIVDVIFFLRSRNLLKREVTCGYCSELMTEKILRNHVDGISWVCSNNSCNKRRTTCSIRKDSFFSFFRLSLADIWTLVIMWCEDIQIIEVQRRYGINRKTIGLVYNKLRELASNYFDLDPIRLGAQELFAKLMRVFSVINKNLEKEEHPKENAGSLGFLILAQNLQNFIWNLLLIDQQKHYCLLFNEFVNLVLLFIVISGLLIGK</sequence>
<evidence type="ECO:0000256" key="1">
    <source>
        <dbReference type="SAM" id="Phobius"/>
    </source>
</evidence>
<keyword evidence="2" id="KW-0732">Signal</keyword>
<keyword evidence="1" id="KW-1133">Transmembrane helix</keyword>
<dbReference type="EMBL" id="KK365226">
    <property type="protein sequence ID" value="KCZ79834.1"/>
    <property type="molecule type" value="Genomic_DNA"/>
</dbReference>
<dbReference type="AlphaFoldDB" id="A0A059EYK6"/>
<keyword evidence="1" id="KW-0812">Transmembrane</keyword>
<evidence type="ECO:0000313" key="3">
    <source>
        <dbReference type="EMBL" id="KCZ79834.1"/>
    </source>
</evidence>